<feature type="non-terminal residue" evidence="2">
    <location>
        <position position="99"/>
    </location>
</feature>
<gene>
    <name evidence="2" type="ORF">Tco_0955401</name>
</gene>
<proteinExistence type="predicted"/>
<reference evidence="2" key="2">
    <citation type="submission" date="2022-01" db="EMBL/GenBank/DDBJ databases">
        <authorList>
            <person name="Yamashiro T."/>
            <person name="Shiraishi A."/>
            <person name="Satake H."/>
            <person name="Nakayama K."/>
        </authorList>
    </citation>
    <scope>NUCLEOTIDE SEQUENCE</scope>
</reference>
<accession>A0ABQ5E762</accession>
<keyword evidence="3" id="KW-1185">Reference proteome</keyword>
<sequence>MFANMKRPRKSFSGRVTPLFPTMMIQASEDIGEDLTAPSDSHSTPVISQPSLSKPQKNKLRRKQRKDSGPTKHVTDEAHVSTPSYDPPQSGEDSMQLSE</sequence>
<feature type="region of interest" description="Disordered" evidence="1">
    <location>
        <begin position="25"/>
        <end position="99"/>
    </location>
</feature>
<comment type="caution">
    <text evidence="2">The sequence shown here is derived from an EMBL/GenBank/DDBJ whole genome shotgun (WGS) entry which is preliminary data.</text>
</comment>
<organism evidence="2 3">
    <name type="scientific">Tanacetum coccineum</name>
    <dbReference type="NCBI Taxonomy" id="301880"/>
    <lineage>
        <taxon>Eukaryota</taxon>
        <taxon>Viridiplantae</taxon>
        <taxon>Streptophyta</taxon>
        <taxon>Embryophyta</taxon>
        <taxon>Tracheophyta</taxon>
        <taxon>Spermatophyta</taxon>
        <taxon>Magnoliopsida</taxon>
        <taxon>eudicotyledons</taxon>
        <taxon>Gunneridae</taxon>
        <taxon>Pentapetalae</taxon>
        <taxon>asterids</taxon>
        <taxon>campanulids</taxon>
        <taxon>Asterales</taxon>
        <taxon>Asteraceae</taxon>
        <taxon>Asteroideae</taxon>
        <taxon>Anthemideae</taxon>
        <taxon>Anthemidinae</taxon>
        <taxon>Tanacetum</taxon>
    </lineage>
</organism>
<evidence type="ECO:0000313" key="2">
    <source>
        <dbReference type="EMBL" id="GJT46686.1"/>
    </source>
</evidence>
<evidence type="ECO:0000256" key="1">
    <source>
        <dbReference type="SAM" id="MobiDB-lite"/>
    </source>
</evidence>
<feature type="compositionally biased region" description="Basic and acidic residues" evidence="1">
    <location>
        <begin position="66"/>
        <end position="79"/>
    </location>
</feature>
<evidence type="ECO:0000313" key="3">
    <source>
        <dbReference type="Proteomes" id="UP001151760"/>
    </source>
</evidence>
<protein>
    <submittedName>
        <fullName evidence="2">Uncharacterized protein</fullName>
    </submittedName>
</protein>
<name>A0ABQ5E762_9ASTR</name>
<dbReference type="Proteomes" id="UP001151760">
    <property type="component" value="Unassembled WGS sequence"/>
</dbReference>
<reference evidence="2" key="1">
    <citation type="journal article" date="2022" name="Int. J. Mol. Sci.">
        <title>Draft Genome of Tanacetum Coccineum: Genomic Comparison of Closely Related Tanacetum-Family Plants.</title>
        <authorList>
            <person name="Yamashiro T."/>
            <person name="Shiraishi A."/>
            <person name="Nakayama K."/>
            <person name="Satake H."/>
        </authorList>
    </citation>
    <scope>NUCLEOTIDE SEQUENCE</scope>
</reference>
<feature type="compositionally biased region" description="Basic residues" evidence="1">
    <location>
        <begin position="56"/>
        <end position="65"/>
    </location>
</feature>
<dbReference type="EMBL" id="BQNB010016005">
    <property type="protein sequence ID" value="GJT46686.1"/>
    <property type="molecule type" value="Genomic_DNA"/>
</dbReference>
<feature type="compositionally biased region" description="Polar residues" evidence="1">
    <location>
        <begin position="38"/>
        <end position="55"/>
    </location>
</feature>